<comment type="catalytic activity">
    <reaction evidence="8">
        <text>a 1,2-diacyl-sn-glycero-3-phosphocholine + H2O = a 1-acyl-sn-glycero-3-phosphocholine + a fatty acid + H(+)</text>
        <dbReference type="Rhea" id="RHEA:15801"/>
        <dbReference type="ChEBI" id="CHEBI:15377"/>
        <dbReference type="ChEBI" id="CHEBI:15378"/>
        <dbReference type="ChEBI" id="CHEBI:28868"/>
        <dbReference type="ChEBI" id="CHEBI:57643"/>
        <dbReference type="ChEBI" id="CHEBI:58168"/>
        <dbReference type="EC" id="3.1.1.4"/>
    </reaction>
</comment>
<feature type="binding site" evidence="5">
    <location>
        <position position="287"/>
    </location>
    <ligand>
        <name>Ca(2+)</name>
        <dbReference type="ChEBI" id="CHEBI:29108"/>
    </ligand>
</feature>
<feature type="region of interest" description="Disordered" evidence="9">
    <location>
        <begin position="94"/>
        <end position="129"/>
    </location>
</feature>
<comment type="caution">
    <text evidence="11">The sequence shown here is derived from an EMBL/GenBank/DDBJ whole genome shotgun (WGS) entry which is preliminary data.</text>
</comment>
<feature type="active site" evidence="4">
    <location>
        <position position="355"/>
    </location>
</feature>
<reference evidence="11" key="1">
    <citation type="submission" date="2021-11" db="EMBL/GenBank/DDBJ databases">
        <authorList>
            <person name="Schell T."/>
        </authorList>
    </citation>
    <scope>NUCLEOTIDE SEQUENCE</scope>
    <source>
        <strain evidence="11">M5</strain>
    </source>
</reference>
<evidence type="ECO:0000256" key="9">
    <source>
        <dbReference type="SAM" id="MobiDB-lite"/>
    </source>
</evidence>
<keyword evidence="8" id="KW-0378">Hydrolase</keyword>
<dbReference type="GO" id="GO:0005576">
    <property type="term" value="C:extracellular region"/>
    <property type="evidence" value="ECO:0007669"/>
    <property type="project" value="UniProtKB-SubCell"/>
</dbReference>
<dbReference type="AlphaFoldDB" id="A0A8J2S9Z9"/>
<protein>
    <recommendedName>
        <fullName evidence="8">Phospholipase A2</fullName>
        <ecNumber evidence="8">3.1.1.4</ecNumber>
    </recommendedName>
</protein>
<keyword evidence="12" id="KW-1185">Reference proteome</keyword>
<dbReference type="InterPro" id="IPR001211">
    <property type="entry name" value="PLA2"/>
</dbReference>
<keyword evidence="8" id="KW-0443">Lipid metabolism</keyword>
<evidence type="ECO:0000256" key="3">
    <source>
        <dbReference type="ARBA" id="ARBA00023157"/>
    </source>
</evidence>
<gene>
    <name evidence="11" type="ORF">DGAL_LOCUS17467</name>
</gene>
<dbReference type="Gene3D" id="1.20.90.10">
    <property type="entry name" value="Phospholipase A2 domain"/>
    <property type="match status" value="1"/>
</dbReference>
<dbReference type="PROSITE" id="PS00118">
    <property type="entry name" value="PA2_HIS"/>
    <property type="match status" value="1"/>
</dbReference>
<evidence type="ECO:0000256" key="4">
    <source>
        <dbReference type="PIRSR" id="PIRSR601211-1"/>
    </source>
</evidence>
<evidence type="ECO:0000256" key="8">
    <source>
        <dbReference type="RuleBase" id="RU361236"/>
    </source>
</evidence>
<evidence type="ECO:0000256" key="6">
    <source>
        <dbReference type="PIRSR" id="PIRSR601211-3"/>
    </source>
</evidence>
<evidence type="ECO:0000256" key="2">
    <source>
        <dbReference type="ARBA" id="ARBA00022525"/>
    </source>
</evidence>
<feature type="domain" description="Phospholipase A2-like central" evidence="10">
    <location>
        <begin position="258"/>
        <end position="380"/>
    </location>
</feature>
<comment type="subcellular location">
    <subcellularLocation>
        <location evidence="1 8">Secreted</location>
    </subcellularLocation>
</comment>
<evidence type="ECO:0000256" key="1">
    <source>
        <dbReference type="ARBA" id="ARBA00004613"/>
    </source>
</evidence>
<accession>A0A8J2S9Z9</accession>
<evidence type="ECO:0000313" key="11">
    <source>
        <dbReference type="EMBL" id="CAH0113570.1"/>
    </source>
</evidence>
<comment type="similarity">
    <text evidence="7">Belongs to the phospholipase A2 family.</text>
</comment>
<keyword evidence="5" id="KW-0479">Metal-binding</keyword>
<evidence type="ECO:0000313" key="12">
    <source>
        <dbReference type="Proteomes" id="UP000789390"/>
    </source>
</evidence>
<dbReference type="SMART" id="SM00085">
    <property type="entry name" value="PA2c"/>
    <property type="match status" value="1"/>
</dbReference>
<feature type="active site" evidence="4">
    <location>
        <position position="303"/>
    </location>
</feature>
<keyword evidence="5 8" id="KW-0106">Calcium</keyword>
<dbReference type="InterPro" id="IPR016090">
    <property type="entry name" value="PLA2-like_dom"/>
</dbReference>
<dbReference type="PANTHER" id="PTHR11716">
    <property type="entry name" value="PHOSPHOLIPASE A2 FAMILY MEMBER"/>
    <property type="match status" value="1"/>
</dbReference>
<keyword evidence="3 6" id="KW-1015">Disulfide bond</keyword>
<dbReference type="Proteomes" id="UP000789390">
    <property type="component" value="Unassembled WGS sequence"/>
</dbReference>
<dbReference type="InterPro" id="IPR036444">
    <property type="entry name" value="PLipase_A2_dom_sf"/>
</dbReference>
<feature type="compositionally biased region" description="Low complexity" evidence="9">
    <location>
        <begin position="103"/>
        <end position="116"/>
    </location>
</feature>
<organism evidence="11 12">
    <name type="scientific">Daphnia galeata</name>
    <dbReference type="NCBI Taxonomy" id="27404"/>
    <lineage>
        <taxon>Eukaryota</taxon>
        <taxon>Metazoa</taxon>
        <taxon>Ecdysozoa</taxon>
        <taxon>Arthropoda</taxon>
        <taxon>Crustacea</taxon>
        <taxon>Branchiopoda</taxon>
        <taxon>Diplostraca</taxon>
        <taxon>Cladocera</taxon>
        <taxon>Anomopoda</taxon>
        <taxon>Daphniidae</taxon>
        <taxon>Daphnia</taxon>
    </lineage>
</organism>
<sequence>MKFEYPRIKKRFISAILLLVVLAVGGNTTESIKIRHLVKQIAENSRNNNNITVTSTESSFMTPSALVAAESLQVQRQAFLSVILSYLAKPEENPDISLEGRDSSSTSSQGDTTTNNGHHHGDDNNLTAGQSWSRFADSHIHLRVLRSTSEEQPEARALFFGRPSSSSSSSRRHINNNRRHHQFQRPGSAQLGPPISNSAELVNLLRENLNRQRRRNHLVNGEAEETSATIEVVQTRTPFVMMDGEMIMNDLPMVERRSIPQFGGMVILYTRASPLRLLYYGNWCGSGGMGPALDNIDQCCMTHDKCYGDVEKLPCKGIFQTPYSVHYAWRWVEDRKQAYCLRTGDRCADMTCECDRIAASCFAKHMINAKLKGNRLRKHRNRIKYPILRGQ</sequence>
<dbReference type="SUPFAM" id="SSF48619">
    <property type="entry name" value="Phospholipase A2, PLA2"/>
    <property type="match status" value="1"/>
</dbReference>
<keyword evidence="2 8" id="KW-0964">Secreted</keyword>
<dbReference type="EMBL" id="CAKKLH010000341">
    <property type="protein sequence ID" value="CAH0113570.1"/>
    <property type="molecule type" value="Genomic_DNA"/>
</dbReference>
<dbReference type="CDD" id="cd00125">
    <property type="entry name" value="PLA2c"/>
    <property type="match status" value="1"/>
</dbReference>
<dbReference type="Pfam" id="PF00068">
    <property type="entry name" value="Phospholip_A2_1"/>
    <property type="match status" value="1"/>
</dbReference>
<dbReference type="GO" id="GO:0005509">
    <property type="term" value="F:calcium ion binding"/>
    <property type="evidence" value="ECO:0007669"/>
    <property type="project" value="InterPro"/>
</dbReference>
<dbReference type="GO" id="GO:0005543">
    <property type="term" value="F:phospholipid binding"/>
    <property type="evidence" value="ECO:0007669"/>
    <property type="project" value="TreeGrafter"/>
</dbReference>
<dbReference type="OrthoDB" id="5841574at2759"/>
<dbReference type="GO" id="GO:0047498">
    <property type="term" value="F:calcium-dependent phospholipase A2 activity"/>
    <property type="evidence" value="ECO:0007669"/>
    <property type="project" value="TreeGrafter"/>
</dbReference>
<feature type="disulfide bond" evidence="6">
    <location>
        <begin position="340"/>
        <end position="352"/>
    </location>
</feature>
<name>A0A8J2S9Z9_9CRUS</name>
<feature type="disulfide bond" evidence="6">
    <location>
        <begin position="315"/>
        <end position="347"/>
    </location>
</feature>
<evidence type="ECO:0000256" key="5">
    <source>
        <dbReference type="PIRSR" id="PIRSR601211-2"/>
    </source>
</evidence>
<feature type="disulfide bond" evidence="6">
    <location>
        <begin position="306"/>
        <end position="354"/>
    </location>
</feature>
<comment type="cofactor">
    <cofactor evidence="5">
        <name>Ca(2+)</name>
        <dbReference type="ChEBI" id="CHEBI:29108"/>
    </cofactor>
    <text evidence="5">Binds 1 Ca(2+) ion per subunit.</text>
</comment>
<evidence type="ECO:0000256" key="7">
    <source>
        <dbReference type="RuleBase" id="RU003654"/>
    </source>
</evidence>
<dbReference type="PANTHER" id="PTHR11716:SF51">
    <property type="entry name" value="PHOSPHOLIPASE A2"/>
    <property type="match status" value="1"/>
</dbReference>
<dbReference type="GO" id="GO:0006644">
    <property type="term" value="P:phospholipid metabolic process"/>
    <property type="evidence" value="ECO:0007669"/>
    <property type="project" value="InterPro"/>
</dbReference>
<feature type="binding site" evidence="5">
    <location>
        <position position="304"/>
    </location>
    <ligand>
        <name>Ca(2+)</name>
        <dbReference type="ChEBI" id="CHEBI:29108"/>
    </ligand>
</feature>
<dbReference type="GO" id="GO:0016042">
    <property type="term" value="P:lipid catabolic process"/>
    <property type="evidence" value="ECO:0007669"/>
    <property type="project" value="InterPro"/>
</dbReference>
<dbReference type="GO" id="GO:0050482">
    <property type="term" value="P:arachidonate secretion"/>
    <property type="evidence" value="ECO:0007669"/>
    <property type="project" value="InterPro"/>
</dbReference>
<feature type="binding site" evidence="5">
    <location>
        <position position="285"/>
    </location>
    <ligand>
        <name>Ca(2+)</name>
        <dbReference type="ChEBI" id="CHEBI:29108"/>
    </ligand>
</feature>
<feature type="disulfide bond" evidence="6">
    <location>
        <begin position="284"/>
        <end position="300"/>
    </location>
</feature>
<dbReference type="EC" id="3.1.1.4" evidence="8"/>
<evidence type="ECO:0000259" key="10">
    <source>
        <dbReference type="SMART" id="SM00085"/>
    </source>
</evidence>
<proteinExistence type="inferred from homology"/>
<dbReference type="InterPro" id="IPR033113">
    <property type="entry name" value="PLA2_histidine"/>
</dbReference>
<dbReference type="PRINTS" id="PR00389">
    <property type="entry name" value="PHPHLIPASEA2"/>
</dbReference>
<feature type="disulfide bond" evidence="6">
    <location>
        <begin position="299"/>
        <end position="361"/>
    </location>
</feature>